<evidence type="ECO:0000256" key="8">
    <source>
        <dbReference type="ARBA" id="ARBA00022840"/>
    </source>
</evidence>
<keyword evidence="5 12" id="KW-0545">Nucleotide biosynthesis</keyword>
<dbReference type="HAMAP" id="MF_00165">
    <property type="entry name" value="Thymidylate_kinase"/>
    <property type="match status" value="1"/>
</dbReference>
<dbReference type="RefSeq" id="WP_303681518.1">
    <property type="nucleotide sequence ID" value="NZ_LVWG01000029.1"/>
</dbReference>
<dbReference type="InterPro" id="IPR039430">
    <property type="entry name" value="Thymidylate_kin-like_dom"/>
</dbReference>
<evidence type="ECO:0000256" key="3">
    <source>
        <dbReference type="ARBA" id="ARBA00017144"/>
    </source>
</evidence>
<dbReference type="SUPFAM" id="SSF52540">
    <property type="entry name" value="P-loop containing nucleoside triphosphate hydrolases"/>
    <property type="match status" value="1"/>
</dbReference>
<dbReference type="FunFam" id="3.40.50.300:FF:000225">
    <property type="entry name" value="Thymidylate kinase"/>
    <property type="match status" value="1"/>
</dbReference>
<accession>A0A165LQA2</accession>
<dbReference type="Gene3D" id="3.40.50.300">
    <property type="entry name" value="P-loop containing nucleotide triphosphate hydrolases"/>
    <property type="match status" value="1"/>
</dbReference>
<dbReference type="GO" id="GO:0006227">
    <property type="term" value="P:dUDP biosynthetic process"/>
    <property type="evidence" value="ECO:0007669"/>
    <property type="project" value="TreeGrafter"/>
</dbReference>
<reference evidence="14 15" key="1">
    <citation type="submission" date="2016-03" db="EMBL/GenBank/DDBJ databases">
        <title>Speciation and ecological success in dimly lit waters: horizontal gene transfer in a green sulfur bacteria bloom unveiled by metagenomic assembly.</title>
        <authorList>
            <person name="Llorens-Mares T."/>
            <person name="Liu Z."/>
            <person name="Allen L.Z."/>
            <person name="Rusch D.B."/>
            <person name="Craig M.T."/>
            <person name="Dupont C.L."/>
            <person name="Bryant D.A."/>
            <person name="Casamayor E.O."/>
        </authorList>
    </citation>
    <scope>NUCLEOTIDE SEQUENCE [LARGE SCALE GENOMIC DNA]</scope>
    <source>
        <strain evidence="14">CIII</strain>
    </source>
</reference>
<name>A0A165LQA2_PELLU</name>
<keyword evidence="4 12" id="KW-0808">Transferase</keyword>
<comment type="function">
    <text evidence="11 12">Phosphorylation of dTMP to form dTDP in both de novo and salvage pathways of dTTP synthesis.</text>
</comment>
<evidence type="ECO:0000259" key="13">
    <source>
        <dbReference type="Pfam" id="PF02223"/>
    </source>
</evidence>
<dbReference type="AlphaFoldDB" id="A0A165LQA2"/>
<evidence type="ECO:0000256" key="7">
    <source>
        <dbReference type="ARBA" id="ARBA00022777"/>
    </source>
</evidence>
<dbReference type="GO" id="GO:0005829">
    <property type="term" value="C:cytosol"/>
    <property type="evidence" value="ECO:0007669"/>
    <property type="project" value="TreeGrafter"/>
</dbReference>
<keyword evidence="7 12" id="KW-0418">Kinase</keyword>
<proteinExistence type="inferred from homology"/>
<dbReference type="GO" id="GO:0006235">
    <property type="term" value="P:dTTP biosynthetic process"/>
    <property type="evidence" value="ECO:0007669"/>
    <property type="project" value="UniProtKB-UniRule"/>
</dbReference>
<dbReference type="InterPro" id="IPR018094">
    <property type="entry name" value="Thymidylate_kinase"/>
</dbReference>
<dbReference type="GO" id="GO:0005524">
    <property type="term" value="F:ATP binding"/>
    <property type="evidence" value="ECO:0007669"/>
    <property type="project" value="UniProtKB-UniRule"/>
</dbReference>
<protein>
    <recommendedName>
        <fullName evidence="3 12">Thymidylate kinase</fullName>
        <ecNumber evidence="2 12">2.7.4.9</ecNumber>
    </recommendedName>
    <alternativeName>
        <fullName evidence="9 12">dTMP kinase</fullName>
    </alternativeName>
</protein>
<evidence type="ECO:0000313" key="15">
    <source>
        <dbReference type="Proteomes" id="UP000076481"/>
    </source>
</evidence>
<comment type="caution">
    <text evidence="14">The sequence shown here is derived from an EMBL/GenBank/DDBJ whole genome shotgun (WGS) entry which is preliminary data.</text>
</comment>
<dbReference type="Proteomes" id="UP000076481">
    <property type="component" value="Unassembled WGS sequence"/>
</dbReference>
<dbReference type="PANTHER" id="PTHR10344">
    <property type="entry name" value="THYMIDYLATE KINASE"/>
    <property type="match status" value="1"/>
</dbReference>
<dbReference type="GO" id="GO:0004798">
    <property type="term" value="F:dTMP kinase activity"/>
    <property type="evidence" value="ECO:0007669"/>
    <property type="project" value="UniProtKB-UniRule"/>
</dbReference>
<evidence type="ECO:0000256" key="10">
    <source>
        <dbReference type="ARBA" id="ARBA00048743"/>
    </source>
</evidence>
<evidence type="ECO:0000256" key="12">
    <source>
        <dbReference type="HAMAP-Rule" id="MF_00165"/>
    </source>
</evidence>
<dbReference type="GO" id="GO:0006233">
    <property type="term" value="P:dTDP biosynthetic process"/>
    <property type="evidence" value="ECO:0007669"/>
    <property type="project" value="InterPro"/>
</dbReference>
<evidence type="ECO:0000256" key="6">
    <source>
        <dbReference type="ARBA" id="ARBA00022741"/>
    </source>
</evidence>
<comment type="catalytic activity">
    <reaction evidence="10 12">
        <text>dTMP + ATP = dTDP + ADP</text>
        <dbReference type="Rhea" id="RHEA:13517"/>
        <dbReference type="ChEBI" id="CHEBI:30616"/>
        <dbReference type="ChEBI" id="CHEBI:58369"/>
        <dbReference type="ChEBI" id="CHEBI:63528"/>
        <dbReference type="ChEBI" id="CHEBI:456216"/>
        <dbReference type="EC" id="2.7.4.9"/>
    </reaction>
</comment>
<feature type="domain" description="Thymidylate kinase-like" evidence="13">
    <location>
        <begin position="5"/>
        <end position="202"/>
    </location>
</feature>
<dbReference type="EMBL" id="LVWG01000029">
    <property type="protein sequence ID" value="KZK74298.1"/>
    <property type="molecule type" value="Genomic_DNA"/>
</dbReference>
<keyword evidence="8 12" id="KW-0067">ATP-binding</keyword>
<evidence type="ECO:0000256" key="2">
    <source>
        <dbReference type="ARBA" id="ARBA00012980"/>
    </source>
</evidence>
<evidence type="ECO:0000256" key="9">
    <source>
        <dbReference type="ARBA" id="ARBA00029962"/>
    </source>
</evidence>
<organism evidence="14 15">
    <name type="scientific">Pelodictyon luteolum</name>
    <dbReference type="NCBI Taxonomy" id="1100"/>
    <lineage>
        <taxon>Bacteria</taxon>
        <taxon>Pseudomonadati</taxon>
        <taxon>Chlorobiota</taxon>
        <taxon>Chlorobiia</taxon>
        <taxon>Chlorobiales</taxon>
        <taxon>Chlorobiaceae</taxon>
        <taxon>Chlorobium/Pelodictyon group</taxon>
        <taxon>Pelodictyon</taxon>
    </lineage>
</organism>
<comment type="similarity">
    <text evidence="1 12">Belongs to the thymidylate kinase family.</text>
</comment>
<dbReference type="InterPro" id="IPR027417">
    <property type="entry name" value="P-loop_NTPase"/>
</dbReference>
<feature type="binding site" evidence="12">
    <location>
        <begin position="7"/>
        <end position="14"/>
    </location>
    <ligand>
        <name>ATP</name>
        <dbReference type="ChEBI" id="CHEBI:30616"/>
    </ligand>
</feature>
<dbReference type="PROSITE" id="PS01331">
    <property type="entry name" value="THYMIDYLATE_KINASE"/>
    <property type="match status" value="1"/>
</dbReference>
<dbReference type="PANTHER" id="PTHR10344:SF4">
    <property type="entry name" value="UMP-CMP KINASE 2, MITOCHONDRIAL"/>
    <property type="match status" value="1"/>
</dbReference>
<evidence type="ECO:0000256" key="4">
    <source>
        <dbReference type="ARBA" id="ARBA00022679"/>
    </source>
</evidence>
<sequence length="214" mass="24073">MLITFEGIDGAGKSTQIKKLAAYLKQEGHEVLTLREPGGTEVAEKIRLILLESRHEISPVGELLLFSASRAELVSEVVRPALAEGRTVILDRFFDSTTAYQGYGRGLDLNMLRTLIAISTGALTPDITFYLDILPEEALIRKFSEKSLPLAFENEELDRMERSGLEFYRNVHQGYLDIIEAEPGRFKSINARHGVQEIHACIVKTLKERLQDRS</sequence>
<gene>
    <name evidence="12" type="primary">tmk</name>
    <name evidence="14" type="ORF">A3K90_06300</name>
</gene>
<evidence type="ECO:0000256" key="5">
    <source>
        <dbReference type="ARBA" id="ARBA00022727"/>
    </source>
</evidence>
<dbReference type="NCBIfam" id="TIGR00041">
    <property type="entry name" value="DTMP_kinase"/>
    <property type="match status" value="1"/>
</dbReference>
<evidence type="ECO:0000256" key="11">
    <source>
        <dbReference type="ARBA" id="ARBA00057735"/>
    </source>
</evidence>
<dbReference type="EC" id="2.7.4.9" evidence="2 12"/>
<evidence type="ECO:0000313" key="14">
    <source>
        <dbReference type="EMBL" id="KZK74298.1"/>
    </source>
</evidence>
<dbReference type="Pfam" id="PF02223">
    <property type="entry name" value="Thymidylate_kin"/>
    <property type="match status" value="1"/>
</dbReference>
<dbReference type="CDD" id="cd01672">
    <property type="entry name" value="TMPK"/>
    <property type="match status" value="1"/>
</dbReference>
<keyword evidence="6 12" id="KW-0547">Nucleotide-binding</keyword>
<dbReference type="InterPro" id="IPR018095">
    <property type="entry name" value="Thymidylate_kin_CS"/>
</dbReference>
<evidence type="ECO:0000256" key="1">
    <source>
        <dbReference type="ARBA" id="ARBA00009776"/>
    </source>
</evidence>